<comment type="caution">
    <text evidence="2">The sequence shown here is derived from an EMBL/GenBank/DDBJ whole genome shotgun (WGS) entry which is preliminary data.</text>
</comment>
<dbReference type="EMBL" id="BPLR01014946">
    <property type="protein sequence ID" value="GIY72441.1"/>
    <property type="molecule type" value="Genomic_DNA"/>
</dbReference>
<gene>
    <name evidence="2" type="ORF">CEXT_689551</name>
</gene>
<reference evidence="2 3" key="1">
    <citation type="submission" date="2021-06" db="EMBL/GenBank/DDBJ databases">
        <title>Caerostris extrusa draft genome.</title>
        <authorList>
            <person name="Kono N."/>
            <person name="Arakawa K."/>
        </authorList>
    </citation>
    <scope>NUCLEOTIDE SEQUENCE [LARGE SCALE GENOMIC DNA]</scope>
</reference>
<evidence type="ECO:0000256" key="1">
    <source>
        <dbReference type="SAM" id="MobiDB-lite"/>
    </source>
</evidence>
<evidence type="ECO:0000313" key="3">
    <source>
        <dbReference type="Proteomes" id="UP001054945"/>
    </source>
</evidence>
<feature type="region of interest" description="Disordered" evidence="1">
    <location>
        <begin position="56"/>
        <end position="76"/>
    </location>
</feature>
<dbReference type="Proteomes" id="UP001054945">
    <property type="component" value="Unassembled WGS sequence"/>
</dbReference>
<sequence length="117" mass="13452">MIFIHSPFVPISQFEVNFIKPKVDYIINIKMEEEHLLPHPYQTNCTDYDALWLKNNRTGPRSENSSNSTTTPLKKSLTYMATENMKTSWKIKATRKVASQSSTGMIATRSSNQMYNS</sequence>
<evidence type="ECO:0000313" key="2">
    <source>
        <dbReference type="EMBL" id="GIY72441.1"/>
    </source>
</evidence>
<accession>A0AAV4VPR4</accession>
<proteinExistence type="predicted"/>
<organism evidence="2 3">
    <name type="scientific">Caerostris extrusa</name>
    <name type="common">Bark spider</name>
    <name type="synonym">Caerostris bankana</name>
    <dbReference type="NCBI Taxonomy" id="172846"/>
    <lineage>
        <taxon>Eukaryota</taxon>
        <taxon>Metazoa</taxon>
        <taxon>Ecdysozoa</taxon>
        <taxon>Arthropoda</taxon>
        <taxon>Chelicerata</taxon>
        <taxon>Arachnida</taxon>
        <taxon>Araneae</taxon>
        <taxon>Araneomorphae</taxon>
        <taxon>Entelegynae</taxon>
        <taxon>Araneoidea</taxon>
        <taxon>Araneidae</taxon>
        <taxon>Caerostris</taxon>
    </lineage>
</organism>
<protein>
    <submittedName>
        <fullName evidence="2">Uncharacterized protein</fullName>
    </submittedName>
</protein>
<name>A0AAV4VPR4_CAEEX</name>
<keyword evidence="3" id="KW-1185">Reference proteome</keyword>
<dbReference type="AlphaFoldDB" id="A0AAV4VPR4"/>